<dbReference type="PANTHER" id="PTHR34474:SF2">
    <property type="entry name" value="SIGNAL TRANSDUCTION PROTEIN TRAP"/>
    <property type="match status" value="1"/>
</dbReference>
<feature type="compositionally biased region" description="Basic and acidic residues" evidence="1">
    <location>
        <begin position="38"/>
        <end position="50"/>
    </location>
</feature>
<dbReference type="Proteomes" id="UP000067626">
    <property type="component" value="Chromosome"/>
</dbReference>
<dbReference type="PANTHER" id="PTHR34474">
    <property type="entry name" value="SIGNAL TRANSDUCTION PROTEIN TRAP"/>
    <property type="match status" value="1"/>
</dbReference>
<dbReference type="InterPro" id="IPR050404">
    <property type="entry name" value="Heme-degrading_MO"/>
</dbReference>
<dbReference type="STRING" id="52.CMC5_000760"/>
<dbReference type="AlphaFoldDB" id="A0A0K1E536"/>
<dbReference type="Gene3D" id="3.30.70.100">
    <property type="match status" value="1"/>
</dbReference>
<organism evidence="3 4">
    <name type="scientific">Chondromyces crocatus</name>
    <dbReference type="NCBI Taxonomy" id="52"/>
    <lineage>
        <taxon>Bacteria</taxon>
        <taxon>Pseudomonadati</taxon>
        <taxon>Myxococcota</taxon>
        <taxon>Polyangia</taxon>
        <taxon>Polyangiales</taxon>
        <taxon>Polyangiaceae</taxon>
        <taxon>Chondromyces</taxon>
    </lineage>
</organism>
<keyword evidence="4" id="KW-1185">Reference proteome</keyword>
<sequence>MFVVTNRIPVAEGHEADFEDRFRKRAHLIDQSPGFIRNEVHRPKPMKLDHSTGTWAPDTETQGYYEVKTWWRSFEDFVAWTKSPAFAEAHKNRAPKEMFAGPNKLEIHEVFLSTDEKTGPADKG</sequence>
<gene>
    <name evidence="3" type="ORF">CMC5_000760</name>
</gene>
<dbReference type="InterPro" id="IPR007138">
    <property type="entry name" value="ABM_dom"/>
</dbReference>
<evidence type="ECO:0000256" key="1">
    <source>
        <dbReference type="SAM" id="MobiDB-lite"/>
    </source>
</evidence>
<dbReference type="SUPFAM" id="SSF54909">
    <property type="entry name" value="Dimeric alpha+beta barrel"/>
    <property type="match status" value="1"/>
</dbReference>
<feature type="domain" description="ABM" evidence="2">
    <location>
        <begin position="2"/>
        <end position="107"/>
    </location>
</feature>
<dbReference type="RefSeq" id="WP_050428545.1">
    <property type="nucleotide sequence ID" value="NZ_CP012159.1"/>
</dbReference>
<evidence type="ECO:0000313" key="3">
    <source>
        <dbReference type="EMBL" id="AKT35964.1"/>
    </source>
</evidence>
<dbReference type="Pfam" id="PF03992">
    <property type="entry name" value="ABM"/>
    <property type="match status" value="1"/>
</dbReference>
<feature type="region of interest" description="Disordered" evidence="1">
    <location>
        <begin position="34"/>
        <end position="55"/>
    </location>
</feature>
<dbReference type="EMBL" id="CP012159">
    <property type="protein sequence ID" value="AKT35964.1"/>
    <property type="molecule type" value="Genomic_DNA"/>
</dbReference>
<accession>A0A0K1E536</accession>
<protein>
    <submittedName>
        <fullName evidence="3">Antibiotic biosynthesis monooxygenase</fullName>
    </submittedName>
</protein>
<dbReference type="InterPro" id="IPR011008">
    <property type="entry name" value="Dimeric_a/b-barrel"/>
</dbReference>
<dbReference type="PROSITE" id="PS51725">
    <property type="entry name" value="ABM"/>
    <property type="match status" value="1"/>
</dbReference>
<keyword evidence="3" id="KW-0503">Monooxygenase</keyword>
<proteinExistence type="predicted"/>
<dbReference type="GO" id="GO:0004497">
    <property type="term" value="F:monooxygenase activity"/>
    <property type="evidence" value="ECO:0007669"/>
    <property type="project" value="UniProtKB-KW"/>
</dbReference>
<name>A0A0K1E536_CHOCO</name>
<keyword evidence="3" id="KW-0560">Oxidoreductase</keyword>
<evidence type="ECO:0000313" key="4">
    <source>
        <dbReference type="Proteomes" id="UP000067626"/>
    </source>
</evidence>
<reference evidence="3 4" key="1">
    <citation type="submission" date="2015-07" db="EMBL/GenBank/DDBJ databases">
        <title>Genome analysis of myxobacterium Chondromyces crocatus Cm c5 reveals a high potential for natural compound synthesis and the genetic basis for the loss of fruiting body formation.</title>
        <authorList>
            <person name="Zaburannyi N."/>
            <person name="Bunk B."/>
            <person name="Maier J."/>
            <person name="Overmann J."/>
            <person name="Mueller R."/>
        </authorList>
    </citation>
    <scope>NUCLEOTIDE SEQUENCE [LARGE SCALE GENOMIC DNA]</scope>
    <source>
        <strain evidence="3 4">Cm c5</strain>
    </source>
</reference>
<dbReference type="OrthoDB" id="9798115at2"/>
<evidence type="ECO:0000259" key="2">
    <source>
        <dbReference type="PROSITE" id="PS51725"/>
    </source>
</evidence>
<dbReference type="KEGG" id="ccro:CMC5_000760"/>